<name>A0A6G1JN74_9PLEO</name>
<proteinExistence type="predicted"/>
<evidence type="ECO:0000256" key="1">
    <source>
        <dbReference type="SAM" id="SignalP"/>
    </source>
</evidence>
<feature type="chain" id="PRO_5026084806" evidence="1">
    <location>
        <begin position="18"/>
        <end position="187"/>
    </location>
</feature>
<dbReference type="Proteomes" id="UP000799291">
    <property type="component" value="Unassembled WGS sequence"/>
</dbReference>
<evidence type="ECO:0000313" key="2">
    <source>
        <dbReference type="EMBL" id="KAF2692022.1"/>
    </source>
</evidence>
<organism evidence="2 3">
    <name type="scientific">Lentithecium fluviatile CBS 122367</name>
    <dbReference type="NCBI Taxonomy" id="1168545"/>
    <lineage>
        <taxon>Eukaryota</taxon>
        <taxon>Fungi</taxon>
        <taxon>Dikarya</taxon>
        <taxon>Ascomycota</taxon>
        <taxon>Pezizomycotina</taxon>
        <taxon>Dothideomycetes</taxon>
        <taxon>Pleosporomycetidae</taxon>
        <taxon>Pleosporales</taxon>
        <taxon>Massarineae</taxon>
        <taxon>Lentitheciaceae</taxon>
        <taxon>Lentithecium</taxon>
    </lineage>
</organism>
<dbReference type="EMBL" id="MU005569">
    <property type="protein sequence ID" value="KAF2692022.1"/>
    <property type="molecule type" value="Genomic_DNA"/>
</dbReference>
<dbReference type="OrthoDB" id="3776585at2759"/>
<reference evidence="2" key="1">
    <citation type="journal article" date="2020" name="Stud. Mycol.">
        <title>101 Dothideomycetes genomes: a test case for predicting lifestyles and emergence of pathogens.</title>
        <authorList>
            <person name="Haridas S."/>
            <person name="Albert R."/>
            <person name="Binder M."/>
            <person name="Bloem J."/>
            <person name="Labutti K."/>
            <person name="Salamov A."/>
            <person name="Andreopoulos B."/>
            <person name="Baker S."/>
            <person name="Barry K."/>
            <person name="Bills G."/>
            <person name="Bluhm B."/>
            <person name="Cannon C."/>
            <person name="Castanera R."/>
            <person name="Culley D."/>
            <person name="Daum C."/>
            <person name="Ezra D."/>
            <person name="Gonzalez J."/>
            <person name="Henrissat B."/>
            <person name="Kuo A."/>
            <person name="Liang C."/>
            <person name="Lipzen A."/>
            <person name="Lutzoni F."/>
            <person name="Magnuson J."/>
            <person name="Mondo S."/>
            <person name="Nolan M."/>
            <person name="Ohm R."/>
            <person name="Pangilinan J."/>
            <person name="Park H.-J."/>
            <person name="Ramirez L."/>
            <person name="Alfaro M."/>
            <person name="Sun H."/>
            <person name="Tritt A."/>
            <person name="Yoshinaga Y."/>
            <person name="Zwiers L.-H."/>
            <person name="Turgeon B."/>
            <person name="Goodwin S."/>
            <person name="Spatafora J."/>
            <person name="Crous P."/>
            <person name="Grigoriev I."/>
        </authorList>
    </citation>
    <scope>NUCLEOTIDE SEQUENCE</scope>
    <source>
        <strain evidence="2">CBS 122367</strain>
    </source>
</reference>
<evidence type="ECO:0000313" key="3">
    <source>
        <dbReference type="Proteomes" id="UP000799291"/>
    </source>
</evidence>
<accession>A0A6G1JN74</accession>
<gene>
    <name evidence="2" type="ORF">K458DRAFT_9154</name>
</gene>
<protein>
    <submittedName>
        <fullName evidence="2">Uncharacterized protein</fullName>
    </submittedName>
</protein>
<keyword evidence="3" id="KW-1185">Reference proteome</keyword>
<dbReference type="AlphaFoldDB" id="A0A6G1JN74"/>
<keyword evidence="1" id="KW-0732">Signal</keyword>
<sequence length="187" mass="21493">MYLTLPILLLLGRSILATKWTIDGDCNLVKISEIGLAEGLSPWVPGVEIIEEGMKEAITMAENAWSVMQDHADDQHVEAMLRMVLGEGTQYQIDFAAAKSTFRRIADFEKERSKDGPLDNAWQDTMRNSDVMIFCTNRRWVQREGSTRFLETSQRERAVYSFKNQRRGRIGVRLSYEAVRSKRRTDS</sequence>
<feature type="signal peptide" evidence="1">
    <location>
        <begin position="1"/>
        <end position="17"/>
    </location>
</feature>